<dbReference type="Proteomes" id="UP001162811">
    <property type="component" value="Unassembled WGS sequence"/>
</dbReference>
<name>A0ABT1AHW5_9RALS</name>
<evidence type="ECO:0000313" key="2">
    <source>
        <dbReference type="EMBL" id="MCO5397878.1"/>
    </source>
</evidence>
<sequence>MTRGRRPTLIPAQLAHLEWPMPSAAQLQSLTPADRQLYEQRKRAVDGVRARQRFRAITQQSGLSRSEIRRLVTRCIQWDVEGNLWGYRALVPNVRQKAYTRTAPLPDAAAGTRGGYAGAWQQLLDDIPGLEDAIEDWVFPPERRDGPQPLDFDEIWGQFELALLEAGRTEADYPLRCAERGKRSLHQHIAALLDEHPERTARQHGGTTAGQRWQMVSPTKKRLIRPRRPGTFAILDFHLCDARTTFILTSPTGEPYAITVPRWYIGVLVDEHLGAILAVTATLELNPSAADTLQTLDCMVHPERYVQADLNGLTLDDSKIFVQQMVPEHANASISVLRLDNAWANAADAVIRNAVYTFGTCVHFGPSRCWVGRPMVERVIKELAIRGAQIMPSSTGATPGSGLHGDAAEQAELFDVRIEDLMCTLLRVAREHNATRTERLAHSSADFVLRQAYLDSDRPLPGMRLPQATRESGTLLQETFIATVRGNVKKGVRPHINWERRRFSNAMLDERADLIGRDLLCTVPYYDCDVMHAVVLDTSTALGRFIPDRRYDPPRSIRMNRLLRVRGRRAQLKQRATSARAKALDKAQQRSKRKRHTDEPKDALTAARAAQDARRFPEQEARPTATPYPVQSANDDLKGWTGTQDPFGLATFKRRRPV</sequence>
<evidence type="ECO:0000313" key="3">
    <source>
        <dbReference type="Proteomes" id="UP001162811"/>
    </source>
</evidence>
<gene>
    <name evidence="2" type="ORF">NG900_06635</name>
</gene>
<feature type="compositionally biased region" description="Basic and acidic residues" evidence="1">
    <location>
        <begin position="611"/>
        <end position="621"/>
    </location>
</feature>
<dbReference type="EMBL" id="JAMXHT010000002">
    <property type="protein sequence ID" value="MCO5397878.1"/>
    <property type="molecule type" value="Genomic_DNA"/>
</dbReference>
<reference evidence="2" key="1">
    <citation type="submission" date="2022-06" db="EMBL/GenBank/DDBJ databases">
        <authorList>
            <person name="Lu C.-H."/>
        </authorList>
    </citation>
    <scope>NUCLEOTIDE SEQUENCE</scope>
    <source>
        <strain evidence="2">21MJYT02-11</strain>
    </source>
</reference>
<keyword evidence="3" id="KW-1185">Reference proteome</keyword>
<proteinExistence type="predicted"/>
<dbReference type="RefSeq" id="WP_252678210.1">
    <property type="nucleotide sequence ID" value="NZ_JAMXHT010000002.1"/>
</dbReference>
<organism evidence="2 3">
    <name type="scientific">Ralstonia soli</name>
    <dbReference type="NCBI Taxonomy" id="2953896"/>
    <lineage>
        <taxon>Bacteria</taxon>
        <taxon>Pseudomonadati</taxon>
        <taxon>Pseudomonadota</taxon>
        <taxon>Betaproteobacteria</taxon>
        <taxon>Burkholderiales</taxon>
        <taxon>Burkholderiaceae</taxon>
        <taxon>Ralstonia</taxon>
    </lineage>
</organism>
<reference evidence="2" key="2">
    <citation type="journal article" date="2023" name="Front. Microbiol.">
        <title>Ralstonia chuxiongensis sp. nov., Ralstonia mojiangensis sp. nov., and Ralstonia soli sp. nov., isolated from tobacco fields, are three novel species in the family Burkholderiaceae.</title>
        <authorList>
            <person name="Lu C.H."/>
            <person name="Zhang Y.Y."/>
            <person name="Jiang N."/>
            <person name="Chen W."/>
            <person name="Shao X."/>
            <person name="Zhao Z.M."/>
            <person name="Lu W.L."/>
            <person name="Hu X."/>
            <person name="Xi Y.X."/>
            <person name="Zou S.Y."/>
            <person name="Wei Q.J."/>
            <person name="Lin Z.L."/>
            <person name="Gong L."/>
            <person name="Gai X.T."/>
            <person name="Zhang L.Q."/>
            <person name="Li J.Y."/>
            <person name="Jin Y."/>
            <person name="Xia Z.Y."/>
        </authorList>
    </citation>
    <scope>NUCLEOTIDE SEQUENCE</scope>
    <source>
        <strain evidence="2">21MJYT02-11</strain>
    </source>
</reference>
<protein>
    <recommendedName>
        <fullName evidence="4">Integrase catalytic domain-containing protein</fullName>
    </recommendedName>
</protein>
<evidence type="ECO:0000256" key="1">
    <source>
        <dbReference type="SAM" id="MobiDB-lite"/>
    </source>
</evidence>
<evidence type="ECO:0008006" key="4">
    <source>
        <dbReference type="Google" id="ProtNLM"/>
    </source>
</evidence>
<accession>A0ABT1AHW5</accession>
<comment type="caution">
    <text evidence="2">The sequence shown here is derived from an EMBL/GenBank/DDBJ whole genome shotgun (WGS) entry which is preliminary data.</text>
</comment>
<feature type="region of interest" description="Disordered" evidence="1">
    <location>
        <begin position="568"/>
        <end position="658"/>
    </location>
</feature>